<evidence type="ECO:0000256" key="5">
    <source>
        <dbReference type="SAM" id="MobiDB-lite"/>
    </source>
</evidence>
<dbReference type="Proteomes" id="UP000249619">
    <property type="component" value="Unassembled WGS sequence"/>
</dbReference>
<comment type="caution">
    <text evidence="8">The sequence shown here is derived from an EMBL/GenBank/DDBJ whole genome shotgun (WGS) entry which is preliminary data.</text>
</comment>
<feature type="signal peptide" evidence="6">
    <location>
        <begin position="1"/>
        <end position="18"/>
    </location>
</feature>
<name>A0A364MWJ2_STELY</name>
<evidence type="ECO:0000313" key="8">
    <source>
        <dbReference type="EMBL" id="RAR05024.1"/>
    </source>
</evidence>
<dbReference type="Gene3D" id="2.115.10.20">
    <property type="entry name" value="Glycosyl hydrolase domain, family 43"/>
    <property type="match status" value="1"/>
</dbReference>
<evidence type="ECO:0000256" key="2">
    <source>
        <dbReference type="ARBA" id="ARBA00022729"/>
    </source>
</evidence>
<feature type="domain" description="Azaphilone pigments biosynthesis cluster protein L N-terminal" evidence="7">
    <location>
        <begin position="2"/>
        <end position="208"/>
    </location>
</feature>
<evidence type="ECO:0000259" key="7">
    <source>
        <dbReference type="Pfam" id="PF17111"/>
    </source>
</evidence>
<dbReference type="STRING" id="183478.A0A364MWJ2"/>
<evidence type="ECO:0000256" key="6">
    <source>
        <dbReference type="SAM" id="SignalP"/>
    </source>
</evidence>
<dbReference type="PANTHER" id="PTHR43817">
    <property type="entry name" value="GLYCOSYL HYDROLASE"/>
    <property type="match status" value="1"/>
</dbReference>
<keyword evidence="9" id="KW-1185">Reference proteome</keyword>
<dbReference type="AlphaFoldDB" id="A0A364MWJ2"/>
<dbReference type="CDD" id="cd18820">
    <property type="entry name" value="GH43_LbAraf43-like"/>
    <property type="match status" value="1"/>
</dbReference>
<dbReference type="GO" id="GO:0005975">
    <property type="term" value="P:carbohydrate metabolic process"/>
    <property type="evidence" value="ECO:0007669"/>
    <property type="project" value="InterPro"/>
</dbReference>
<keyword evidence="2 6" id="KW-0732">Signal</keyword>
<dbReference type="Pfam" id="PF17111">
    <property type="entry name" value="PigL_N"/>
    <property type="match status" value="1"/>
</dbReference>
<comment type="similarity">
    <text evidence="1">Belongs to the glycosyl hydrolase 43 family.</text>
</comment>
<keyword evidence="3" id="KW-0378">Hydrolase</keyword>
<evidence type="ECO:0000313" key="9">
    <source>
        <dbReference type="Proteomes" id="UP000249619"/>
    </source>
</evidence>
<dbReference type="Pfam" id="PF04616">
    <property type="entry name" value="Glyco_hydro_43"/>
    <property type="match status" value="1"/>
</dbReference>
<evidence type="ECO:0000256" key="3">
    <source>
        <dbReference type="ARBA" id="ARBA00022801"/>
    </source>
</evidence>
<feature type="region of interest" description="Disordered" evidence="5">
    <location>
        <begin position="375"/>
        <end position="400"/>
    </location>
</feature>
<dbReference type="SUPFAM" id="SSF75005">
    <property type="entry name" value="Arabinanase/levansucrase/invertase"/>
    <property type="match status" value="1"/>
</dbReference>
<protein>
    <submittedName>
        <fullName evidence="8">Glycosyl family 43</fullName>
    </submittedName>
</protein>
<dbReference type="InterPro" id="IPR023296">
    <property type="entry name" value="Glyco_hydro_beta-prop_sf"/>
</dbReference>
<dbReference type="InterPro" id="IPR006710">
    <property type="entry name" value="Glyco_hydro_43"/>
</dbReference>
<dbReference type="PANTHER" id="PTHR43817:SF1">
    <property type="entry name" value="HYDROLASE, FAMILY 43, PUTATIVE (AFU_ORTHOLOGUE AFUA_3G01660)-RELATED"/>
    <property type="match status" value="1"/>
</dbReference>
<keyword evidence="4" id="KW-0326">Glycosidase</keyword>
<dbReference type="InterPro" id="IPR031348">
    <property type="entry name" value="PigL_N"/>
</dbReference>
<gene>
    <name evidence="8" type="ORF">DDE83_007602</name>
</gene>
<accession>A0A364MWJ2</accession>
<organism evidence="8 9">
    <name type="scientific">Stemphylium lycopersici</name>
    <name type="common">Tomato gray leaf spot disease fungus</name>
    <name type="synonym">Thyrospora lycopersici</name>
    <dbReference type="NCBI Taxonomy" id="183478"/>
    <lineage>
        <taxon>Eukaryota</taxon>
        <taxon>Fungi</taxon>
        <taxon>Dikarya</taxon>
        <taxon>Ascomycota</taxon>
        <taxon>Pezizomycotina</taxon>
        <taxon>Dothideomycetes</taxon>
        <taxon>Pleosporomycetidae</taxon>
        <taxon>Pleosporales</taxon>
        <taxon>Pleosporineae</taxon>
        <taxon>Pleosporaceae</taxon>
        <taxon>Stemphylium</taxon>
    </lineage>
</organism>
<proteinExistence type="inferred from homology"/>
<feature type="chain" id="PRO_5016949783" evidence="6">
    <location>
        <begin position="19"/>
        <end position="765"/>
    </location>
</feature>
<evidence type="ECO:0000256" key="4">
    <source>
        <dbReference type="ARBA" id="ARBA00023295"/>
    </source>
</evidence>
<dbReference type="GO" id="GO:0004553">
    <property type="term" value="F:hydrolase activity, hydrolyzing O-glycosyl compounds"/>
    <property type="evidence" value="ECO:0007669"/>
    <property type="project" value="InterPro"/>
</dbReference>
<dbReference type="EMBL" id="QGDH01000142">
    <property type="protein sequence ID" value="RAR05024.1"/>
    <property type="molecule type" value="Genomic_DNA"/>
</dbReference>
<reference evidence="9" key="1">
    <citation type="submission" date="2018-05" db="EMBL/GenBank/DDBJ databases">
        <title>Draft genome sequence of Stemphylium lycopersici strain CIDEFI 213.</title>
        <authorList>
            <person name="Medina R."/>
            <person name="Franco M.E.E."/>
            <person name="Lucentini C.G."/>
            <person name="Saparrat M.C.N."/>
            <person name="Balatti P.A."/>
        </authorList>
    </citation>
    <scope>NUCLEOTIDE SEQUENCE [LARGE SCALE GENOMIC DNA]</scope>
    <source>
        <strain evidence="9">CIDEFI 213</strain>
    </source>
</reference>
<evidence type="ECO:0000256" key="1">
    <source>
        <dbReference type="ARBA" id="ARBA00009865"/>
    </source>
</evidence>
<sequence>MADPISFASGILALVVFAHKSCLTLHTTIQSFKNHPKRVRDLIEELEALISVLESLSDTMRSHTDLNLPALDLPLRRCGSSCHEFLQELQKCCSRSGGDRNSFRDWAKLRYMGDNIDDFKNSLAAYKSTINIALNDMQLRKSSVTLERLGEYKDLIKTATSDLEARLETIDEKLQSLVDRTTSSPATTELQTIRDERSSTQKCLMICAQFAKLIDELQLSSAKDLPRGSDAIPEKITSDGMEECRISMEQTAARLESHMQDVLDRMMSNSSATMTQEDIRYVERLREEWATARKCRDICVQANQHLKEEISVIDNHATGNKAVQLLVSSSQKTIHGKNRGYGDHIKQLGGHLSDESIQKVSGDFLQMIVHVPEERPPPPHASALSKGNGTDQGAGKWRPQYGNGKTLGSRLLADHDVSIQIIPSANPLAFLCRNNSPNMIFQQSFTSLLGVFSVAGLSHAFTNPIRNPGGADPQVVYSGGWYYFIATEWDDLKLTRARSIEGLKTSEIRTIYTDTNPSRCCNVWAPELHYLDGRWYIYYTAGESGPNNLGGQRSHVLVGGASPWEDWSYGAQLTTDWGIDGTIVRFAEYGNYFVYSCMTGVPNQSTCMRRLGDDNISLTGPLSIISQPTEEWERSDTPVQEGQHGLYFGGKTYIAYSANFCWTPDYCVALLEWDGASDPTQASSWTKSNGCSLTSSNGNFGTGHNSFFRSPSGNETWITFHAASNSAGACDDSRYAMVQPLTANADGSPNFGRAESFSYEWEEPN</sequence>